<dbReference type="Proteomes" id="UP000262712">
    <property type="component" value="Chromosome"/>
</dbReference>
<dbReference type="SUPFAM" id="SSF52833">
    <property type="entry name" value="Thioredoxin-like"/>
    <property type="match status" value="1"/>
</dbReference>
<proteinExistence type="predicted"/>
<dbReference type="InterPro" id="IPR036249">
    <property type="entry name" value="Thioredoxin-like_sf"/>
</dbReference>
<name>A0A2G1DIW9_9BACT</name>
<reference evidence="2 3" key="1">
    <citation type="submission" date="2017-09" db="EMBL/GenBank/DDBJ databases">
        <title>Arcobacter canalis sp. nov., a new species isolated from a water canal contaminated with urban sewage.</title>
        <authorList>
            <person name="Perez-Cataluna A."/>
            <person name="Salas-Masso N."/>
            <person name="Figueras M.J."/>
        </authorList>
    </citation>
    <scope>NUCLEOTIDE SEQUENCE [LARGE SCALE GENOMIC DNA]</scope>
    <source>
        <strain evidence="2 3">F98-3</strain>
    </source>
</reference>
<sequence>MIYKNEKFDLIDEFIDIGYMAEDIEVKDINSKDILIKKSNKKRTIQIFLSFPNFEDFKDEINFFDEFINSAKVDISTYLIFDKKIKTPKFKKLITIFDTNDDFASLYGTKIINGKYENCLTKALFIIGKDGAIYHIDMPNDLENSFNLEILRIELNRAYQSYTGVGCH</sequence>
<gene>
    <name evidence="1" type="ORF">AMOL_2240</name>
    <name evidence="2" type="ORF">CPU12_05500</name>
</gene>
<accession>A0A2G1DIW9</accession>
<evidence type="ECO:0000313" key="2">
    <source>
        <dbReference type="EMBL" id="PHO18448.1"/>
    </source>
</evidence>
<dbReference type="EMBL" id="CP032098">
    <property type="protein sequence ID" value="AXX93193.1"/>
    <property type="molecule type" value="Genomic_DNA"/>
</dbReference>
<evidence type="ECO:0000313" key="4">
    <source>
        <dbReference type="Proteomes" id="UP000262712"/>
    </source>
</evidence>
<dbReference type="Proteomes" id="UP000221222">
    <property type="component" value="Unassembled WGS sequence"/>
</dbReference>
<dbReference type="EMBL" id="NXFY01000006">
    <property type="protein sequence ID" value="PHO18448.1"/>
    <property type="molecule type" value="Genomic_DNA"/>
</dbReference>
<dbReference type="AlphaFoldDB" id="A0A2G1DIW9"/>
<evidence type="ECO:0000313" key="3">
    <source>
        <dbReference type="Proteomes" id="UP000221222"/>
    </source>
</evidence>
<evidence type="ECO:0000313" key="1">
    <source>
        <dbReference type="EMBL" id="AXX93193.1"/>
    </source>
</evidence>
<dbReference type="KEGG" id="amol:AMOL_2240"/>
<protein>
    <recommendedName>
        <fullName evidence="5">Alkyl hydroperoxide reductase subunit C/ Thiol specific antioxidant domain-containing protein</fullName>
    </recommendedName>
</protein>
<dbReference type="RefSeq" id="WP_099342085.1">
    <property type="nucleotide sequence ID" value="NZ_CP032098.1"/>
</dbReference>
<reference evidence="1 4" key="2">
    <citation type="submission" date="2018-08" db="EMBL/GenBank/DDBJ databases">
        <title>Complete genome of the Arcobacter molluscorum type strain LMG 25693.</title>
        <authorList>
            <person name="Miller W.G."/>
            <person name="Yee E."/>
            <person name="Bono J.L."/>
        </authorList>
    </citation>
    <scope>NUCLEOTIDE SEQUENCE [LARGE SCALE GENOMIC DNA]</scope>
    <source>
        <strain evidence="1 4">CECT 7696</strain>
    </source>
</reference>
<dbReference type="Gene3D" id="3.40.30.10">
    <property type="entry name" value="Glutaredoxin"/>
    <property type="match status" value="1"/>
</dbReference>
<keyword evidence="3" id="KW-1185">Reference proteome</keyword>
<organism evidence="2 3">
    <name type="scientific">Malaciobacter molluscorum LMG 25693</name>
    <dbReference type="NCBI Taxonomy" id="870501"/>
    <lineage>
        <taxon>Bacteria</taxon>
        <taxon>Pseudomonadati</taxon>
        <taxon>Campylobacterota</taxon>
        <taxon>Epsilonproteobacteria</taxon>
        <taxon>Campylobacterales</taxon>
        <taxon>Arcobacteraceae</taxon>
        <taxon>Malaciobacter</taxon>
    </lineage>
</organism>
<evidence type="ECO:0008006" key="5">
    <source>
        <dbReference type="Google" id="ProtNLM"/>
    </source>
</evidence>